<gene>
    <name evidence="9" type="ORF">SAMN05216277_10634</name>
</gene>
<evidence type="ECO:0000256" key="5">
    <source>
        <dbReference type="ARBA" id="ARBA00023004"/>
    </source>
</evidence>
<dbReference type="SMART" id="SM00986">
    <property type="entry name" value="UDG"/>
    <property type="match status" value="1"/>
</dbReference>
<keyword evidence="7" id="KW-0234">DNA repair</keyword>
<dbReference type="SUPFAM" id="SSF52141">
    <property type="entry name" value="Uracil-DNA glycosylase-like"/>
    <property type="match status" value="1"/>
</dbReference>
<keyword evidence="1" id="KW-0004">4Fe-4S</keyword>
<proteinExistence type="predicted"/>
<dbReference type="PANTHER" id="PTHR33693">
    <property type="entry name" value="TYPE-5 URACIL-DNA GLYCOSYLASE"/>
    <property type="match status" value="1"/>
</dbReference>
<evidence type="ECO:0000259" key="8">
    <source>
        <dbReference type="SMART" id="SM00986"/>
    </source>
</evidence>
<keyword evidence="10" id="KW-1185">Reference proteome</keyword>
<dbReference type="InterPro" id="IPR036895">
    <property type="entry name" value="Uracil-DNA_glycosylase-like_sf"/>
</dbReference>
<dbReference type="GO" id="GO:0046872">
    <property type="term" value="F:metal ion binding"/>
    <property type="evidence" value="ECO:0007669"/>
    <property type="project" value="UniProtKB-KW"/>
</dbReference>
<dbReference type="Gene3D" id="3.40.470.10">
    <property type="entry name" value="Uracil-DNA glycosylase-like domain"/>
    <property type="match status" value="1"/>
</dbReference>
<evidence type="ECO:0000256" key="6">
    <source>
        <dbReference type="ARBA" id="ARBA00023014"/>
    </source>
</evidence>
<dbReference type="GO" id="GO:0051539">
    <property type="term" value="F:4 iron, 4 sulfur cluster binding"/>
    <property type="evidence" value="ECO:0007669"/>
    <property type="project" value="UniProtKB-KW"/>
</dbReference>
<sequence>MVADGGADPEFPDPDSALVLEPDCERCPELAACRNRIAWGNGPADADVLVVGEAPGAGAPDAARWQGGNWTGLAYTAQHSGRRIRETMAAVGYPDSFYTNAVKCFPADPEDPSTNREPTAAERETCREHLRTEIERVDPDAVVATGKHATASMLAFEDRSVEGFVDGVLEPVRLDSLGLTLVPILHPAYRDIWLSRLGYDRGAYFEELGDVLDAAVDG</sequence>
<evidence type="ECO:0000256" key="7">
    <source>
        <dbReference type="ARBA" id="ARBA00023204"/>
    </source>
</evidence>
<organism evidence="9 10">
    <name type="scientific">Halolamina pelagica</name>
    <dbReference type="NCBI Taxonomy" id="699431"/>
    <lineage>
        <taxon>Archaea</taxon>
        <taxon>Methanobacteriati</taxon>
        <taxon>Methanobacteriota</taxon>
        <taxon>Stenosarchaea group</taxon>
        <taxon>Halobacteria</taxon>
        <taxon>Halobacteriales</taxon>
        <taxon>Haloferacaceae</taxon>
    </lineage>
</organism>
<evidence type="ECO:0000256" key="3">
    <source>
        <dbReference type="ARBA" id="ARBA00022763"/>
    </source>
</evidence>
<dbReference type="InterPro" id="IPR005122">
    <property type="entry name" value="Uracil-DNA_glycosylase-like"/>
</dbReference>
<keyword evidence="6" id="KW-0411">Iron-sulfur</keyword>
<dbReference type="RefSeq" id="WP_074878014.1">
    <property type="nucleotide sequence ID" value="NZ_FOXI01000006.1"/>
</dbReference>
<dbReference type="AlphaFoldDB" id="A0A1I5SAZ4"/>
<dbReference type="OrthoDB" id="210606at2157"/>
<dbReference type="Pfam" id="PF03167">
    <property type="entry name" value="UDG"/>
    <property type="match status" value="1"/>
</dbReference>
<reference evidence="10" key="1">
    <citation type="submission" date="2016-10" db="EMBL/GenBank/DDBJ databases">
        <authorList>
            <person name="Varghese N."/>
            <person name="Submissions S."/>
        </authorList>
    </citation>
    <scope>NUCLEOTIDE SEQUENCE [LARGE SCALE GENOMIC DNA]</scope>
    <source>
        <strain evidence="10">CGMCC 1.10329</strain>
    </source>
</reference>
<dbReference type="EMBL" id="FOXI01000006">
    <property type="protein sequence ID" value="SFP67934.1"/>
    <property type="molecule type" value="Genomic_DNA"/>
</dbReference>
<name>A0A1I5SAZ4_9EURY</name>
<protein>
    <submittedName>
        <fullName evidence="9">Uracil-DNA glycosylase, family 4</fullName>
    </submittedName>
</protein>
<evidence type="ECO:0000256" key="2">
    <source>
        <dbReference type="ARBA" id="ARBA00022723"/>
    </source>
</evidence>
<keyword evidence="5" id="KW-0408">Iron</keyword>
<evidence type="ECO:0000256" key="4">
    <source>
        <dbReference type="ARBA" id="ARBA00022801"/>
    </source>
</evidence>
<keyword evidence="4" id="KW-0378">Hydrolase</keyword>
<dbReference type="GO" id="GO:0097506">
    <property type="term" value="F:deaminated base DNA N-glycosylase activity"/>
    <property type="evidence" value="ECO:0007669"/>
    <property type="project" value="UniProtKB-ARBA"/>
</dbReference>
<keyword evidence="3" id="KW-0227">DNA damage</keyword>
<evidence type="ECO:0000313" key="10">
    <source>
        <dbReference type="Proteomes" id="UP000183769"/>
    </source>
</evidence>
<dbReference type="Proteomes" id="UP000183769">
    <property type="component" value="Unassembled WGS sequence"/>
</dbReference>
<evidence type="ECO:0000256" key="1">
    <source>
        <dbReference type="ARBA" id="ARBA00022485"/>
    </source>
</evidence>
<dbReference type="InterPro" id="IPR051536">
    <property type="entry name" value="UDG_Type-4/5"/>
</dbReference>
<keyword evidence="2" id="KW-0479">Metal-binding</keyword>
<accession>A0A1I5SAZ4</accession>
<evidence type="ECO:0000313" key="9">
    <source>
        <dbReference type="EMBL" id="SFP67934.1"/>
    </source>
</evidence>
<dbReference type="PANTHER" id="PTHR33693:SF1">
    <property type="entry name" value="TYPE-4 URACIL-DNA GLYCOSYLASE"/>
    <property type="match status" value="1"/>
</dbReference>
<dbReference type="SMART" id="SM00987">
    <property type="entry name" value="UreE_C"/>
    <property type="match status" value="1"/>
</dbReference>
<dbReference type="GO" id="GO:0006281">
    <property type="term" value="P:DNA repair"/>
    <property type="evidence" value="ECO:0007669"/>
    <property type="project" value="UniProtKB-KW"/>
</dbReference>
<feature type="domain" description="Uracil-DNA glycosylase-like" evidence="8">
    <location>
        <begin position="39"/>
        <end position="209"/>
    </location>
</feature>